<evidence type="ECO:0000256" key="4">
    <source>
        <dbReference type="SAM" id="Phobius"/>
    </source>
</evidence>
<sequence length="259" mass="30038">MQFKTSPRRNSSLRSTCNIFTEVRDNAPERISSMSLEIIFANFGKSWCSSSARTLRTLMAKNEALTVKKLTWVCDYLRTVFLFFLYSGHGNNIHCGIYPAPLSSLFILIVLVTSLFVANADITFGGIHQLEHYICGDSLAPFTVLLAACIIYSFCLWVTTIVFLRQTLKLLFMYKEWMYEVHLKKISLKTYIWATLVRTLTAKRRPMLYSFQSSLPRLPLPSLAETMERYLHTERPLLDEERYEKMKQMTYEFQNGVGK</sequence>
<gene>
    <name evidence="6" type="primary">CPT1B_3</name>
    <name evidence="6" type="ORF">AVEN_66887_1</name>
</gene>
<dbReference type="PANTHER" id="PTHR22589:SF31">
    <property type="entry name" value="CARNITINE O-PALMITOYLTRANSFERASE"/>
    <property type="match status" value="1"/>
</dbReference>
<evidence type="ECO:0000313" key="6">
    <source>
        <dbReference type="EMBL" id="GBN37881.1"/>
    </source>
</evidence>
<dbReference type="InterPro" id="IPR042572">
    <property type="entry name" value="Carn_acyl_trans_N"/>
</dbReference>
<evidence type="ECO:0000256" key="1">
    <source>
        <dbReference type="ARBA" id="ARBA00005005"/>
    </source>
</evidence>
<dbReference type="GO" id="GO:0005739">
    <property type="term" value="C:mitochondrion"/>
    <property type="evidence" value="ECO:0007669"/>
    <property type="project" value="TreeGrafter"/>
</dbReference>
<evidence type="ECO:0000259" key="5">
    <source>
        <dbReference type="Pfam" id="PF00755"/>
    </source>
</evidence>
<dbReference type="PANTHER" id="PTHR22589">
    <property type="entry name" value="CARNITINE O-ACYLTRANSFERASE"/>
    <property type="match status" value="1"/>
</dbReference>
<evidence type="ECO:0000256" key="3">
    <source>
        <dbReference type="ARBA" id="ARBA00048999"/>
    </source>
</evidence>
<dbReference type="UniPathway" id="UPA00659"/>
<reference evidence="6 7" key="1">
    <citation type="journal article" date="2019" name="Sci. Rep.">
        <title>Orb-weaving spider Araneus ventricosus genome elucidates the spidroin gene catalogue.</title>
        <authorList>
            <person name="Kono N."/>
            <person name="Nakamura H."/>
            <person name="Ohtoshi R."/>
            <person name="Moran D.A.P."/>
            <person name="Shinohara A."/>
            <person name="Yoshida Y."/>
            <person name="Fujiwara M."/>
            <person name="Mori M."/>
            <person name="Tomita M."/>
            <person name="Arakawa K."/>
        </authorList>
    </citation>
    <scope>NUCLEOTIDE SEQUENCE [LARGE SCALE GENOMIC DNA]</scope>
</reference>
<keyword evidence="4" id="KW-1133">Transmembrane helix</keyword>
<comment type="catalytic activity">
    <reaction evidence="3">
        <text>4,8-dimethylnonanoyl-CoA + (R)-carnitine = O-4,8-dimethylnonanoyl-(R)-carnitine + CoA</text>
        <dbReference type="Rhea" id="RHEA:44860"/>
        <dbReference type="ChEBI" id="CHEBI:16347"/>
        <dbReference type="ChEBI" id="CHEBI:57287"/>
        <dbReference type="ChEBI" id="CHEBI:77061"/>
        <dbReference type="ChEBI" id="CHEBI:84654"/>
    </reaction>
</comment>
<proteinExistence type="predicted"/>
<dbReference type="InterPro" id="IPR000542">
    <property type="entry name" value="Carn_acyl_trans"/>
</dbReference>
<accession>A0A4Y2NEX2</accession>
<feature type="transmembrane region" description="Helical" evidence="4">
    <location>
        <begin position="139"/>
        <end position="164"/>
    </location>
</feature>
<dbReference type="GO" id="GO:0009437">
    <property type="term" value="P:carnitine metabolic process"/>
    <property type="evidence" value="ECO:0007669"/>
    <property type="project" value="TreeGrafter"/>
</dbReference>
<keyword evidence="6" id="KW-0808">Transferase</keyword>
<dbReference type="SUPFAM" id="SSF52777">
    <property type="entry name" value="CoA-dependent acyltransferases"/>
    <property type="match status" value="1"/>
</dbReference>
<keyword evidence="7" id="KW-1185">Reference proteome</keyword>
<keyword evidence="4" id="KW-0472">Membrane</keyword>
<dbReference type="GO" id="GO:0006635">
    <property type="term" value="P:fatty acid beta-oxidation"/>
    <property type="evidence" value="ECO:0007669"/>
    <property type="project" value="UniProtKB-UniPathway"/>
</dbReference>
<dbReference type="Gene3D" id="1.10.275.20">
    <property type="entry name" value="Choline/Carnitine o-acyltransferase"/>
    <property type="match status" value="1"/>
</dbReference>
<evidence type="ECO:0000256" key="2">
    <source>
        <dbReference type="ARBA" id="ARBA00023315"/>
    </source>
</evidence>
<keyword evidence="4" id="KW-0812">Transmembrane</keyword>
<dbReference type="EMBL" id="BGPR01009082">
    <property type="protein sequence ID" value="GBN37881.1"/>
    <property type="molecule type" value="Genomic_DNA"/>
</dbReference>
<dbReference type="GO" id="GO:0004095">
    <property type="term" value="F:carnitine O-palmitoyltransferase activity"/>
    <property type="evidence" value="ECO:0007669"/>
    <property type="project" value="TreeGrafter"/>
</dbReference>
<keyword evidence="2" id="KW-0012">Acyltransferase</keyword>
<protein>
    <submittedName>
        <fullName evidence="6">Carnitine O-palmitoyltransferase 1, muscle isoform</fullName>
    </submittedName>
</protein>
<comment type="caution">
    <text evidence="6">The sequence shown here is derived from an EMBL/GenBank/DDBJ whole genome shotgun (WGS) entry which is preliminary data.</text>
</comment>
<organism evidence="6 7">
    <name type="scientific">Araneus ventricosus</name>
    <name type="common">Orbweaver spider</name>
    <name type="synonym">Epeira ventricosa</name>
    <dbReference type="NCBI Taxonomy" id="182803"/>
    <lineage>
        <taxon>Eukaryota</taxon>
        <taxon>Metazoa</taxon>
        <taxon>Ecdysozoa</taxon>
        <taxon>Arthropoda</taxon>
        <taxon>Chelicerata</taxon>
        <taxon>Arachnida</taxon>
        <taxon>Araneae</taxon>
        <taxon>Araneomorphae</taxon>
        <taxon>Entelegynae</taxon>
        <taxon>Araneoidea</taxon>
        <taxon>Araneidae</taxon>
        <taxon>Araneus</taxon>
    </lineage>
</organism>
<dbReference type="Pfam" id="PF00755">
    <property type="entry name" value="Carn_acyltransf"/>
    <property type="match status" value="1"/>
</dbReference>
<dbReference type="InterPro" id="IPR039551">
    <property type="entry name" value="Cho/carn_acyl_trans"/>
</dbReference>
<dbReference type="PROSITE" id="PS00439">
    <property type="entry name" value="ACYLTRANSF_C_1"/>
    <property type="match status" value="1"/>
</dbReference>
<dbReference type="OrthoDB" id="240216at2759"/>
<comment type="pathway">
    <text evidence="1">Lipid metabolism; fatty acid beta-oxidation.</text>
</comment>
<feature type="domain" description="Choline/carnitine acyltransferase" evidence="5">
    <location>
        <begin position="218"/>
        <end position="259"/>
    </location>
</feature>
<dbReference type="Proteomes" id="UP000499080">
    <property type="component" value="Unassembled WGS sequence"/>
</dbReference>
<name>A0A4Y2NEX2_ARAVE</name>
<dbReference type="AlphaFoldDB" id="A0A4Y2NEX2"/>
<feature type="transmembrane region" description="Helical" evidence="4">
    <location>
        <begin position="105"/>
        <end position="127"/>
    </location>
</feature>
<evidence type="ECO:0000313" key="7">
    <source>
        <dbReference type="Proteomes" id="UP000499080"/>
    </source>
</evidence>